<protein>
    <submittedName>
        <fullName evidence="1">Uncharacterized protein</fullName>
    </submittedName>
</protein>
<evidence type="ECO:0000313" key="2">
    <source>
        <dbReference type="Proteomes" id="UP000282299"/>
    </source>
</evidence>
<gene>
    <name evidence="1" type="ORF">EGS84_13855</name>
</gene>
<dbReference type="EMBL" id="RKIT01000002">
    <property type="protein sequence ID" value="RSC17942.1"/>
    <property type="molecule type" value="Genomic_DNA"/>
</dbReference>
<accession>A0AAQ0V8G1</accession>
<sequence>MQLKQYIDDHFGGNKSEFARVMGVRRDKPNRWISEGWIVVDGRLYSPQREIPEKNESPSML</sequence>
<reference evidence="2" key="1">
    <citation type="submission" date="2018-10" db="EMBL/GenBank/DDBJ databases">
        <title>FDA dAtabase for Regulatory Grade micrObial Sequences (FDA-ARGOS): Supporting development and validation of Infectious Disease Dx tests.</title>
        <authorList>
            <person name="Goldberg B."/>
            <person name="Campos J."/>
            <person name="Tallon L."/>
            <person name="Sadzewicz L."/>
            <person name="Zhao X."/>
            <person name="Vavikolanu K."/>
            <person name="Mehta A."/>
            <person name="Aluvathingal J."/>
            <person name="Nadendla S."/>
            <person name="Geyer C."/>
            <person name="Nandy P."/>
            <person name="Yan Y."/>
            <person name="Sichtig H."/>
        </authorList>
    </citation>
    <scope>NUCLEOTIDE SEQUENCE [LARGE SCALE GENOMIC DNA]</scope>
    <source>
        <strain evidence="2">FDAARGOS_526</strain>
    </source>
</reference>
<proteinExistence type="predicted"/>
<dbReference type="Proteomes" id="UP000282299">
    <property type="component" value="Unassembled WGS sequence"/>
</dbReference>
<organism evidence="1 2">
    <name type="scientific">Citrobacter koseri</name>
    <name type="common">Citrobacter diversus</name>
    <dbReference type="NCBI Taxonomy" id="545"/>
    <lineage>
        <taxon>Bacteria</taxon>
        <taxon>Pseudomonadati</taxon>
        <taxon>Pseudomonadota</taxon>
        <taxon>Gammaproteobacteria</taxon>
        <taxon>Enterobacterales</taxon>
        <taxon>Enterobacteriaceae</taxon>
        <taxon>Citrobacter</taxon>
    </lineage>
</organism>
<dbReference type="AlphaFoldDB" id="A0AAQ0V8G1"/>
<name>A0AAQ0V8G1_CITKO</name>
<comment type="caution">
    <text evidence="1">The sequence shown here is derived from an EMBL/GenBank/DDBJ whole genome shotgun (WGS) entry which is preliminary data.</text>
</comment>
<evidence type="ECO:0000313" key="1">
    <source>
        <dbReference type="EMBL" id="RSC17942.1"/>
    </source>
</evidence>